<dbReference type="Pfam" id="PF00933">
    <property type="entry name" value="Glyco_hydro_3"/>
    <property type="match status" value="1"/>
</dbReference>
<dbReference type="OrthoDB" id="9805821at2"/>
<keyword evidence="6" id="KW-0732">Signal</keyword>
<dbReference type="EC" id="3.2.1.52" evidence="3"/>
<dbReference type="Gene3D" id="3.40.50.1700">
    <property type="entry name" value="Glycoside hydrolase family 3 C-terminal domain"/>
    <property type="match status" value="1"/>
</dbReference>
<dbReference type="InterPro" id="IPR012338">
    <property type="entry name" value="Beta-lactam/transpept-like"/>
</dbReference>
<evidence type="ECO:0000313" key="9">
    <source>
        <dbReference type="EMBL" id="RNI34483.1"/>
    </source>
</evidence>
<keyword evidence="5" id="KW-0326">Glycosidase</keyword>
<dbReference type="InterPro" id="IPR036962">
    <property type="entry name" value="Glyco_hydro_3_N_sf"/>
</dbReference>
<dbReference type="PANTHER" id="PTHR30480:SF13">
    <property type="entry name" value="BETA-HEXOSAMINIDASE"/>
    <property type="match status" value="1"/>
</dbReference>
<dbReference type="PROSITE" id="PS00775">
    <property type="entry name" value="GLYCOSYL_HYDROL_F3"/>
    <property type="match status" value="1"/>
</dbReference>
<comment type="catalytic activity">
    <reaction evidence="1">
        <text>Hydrolysis of terminal non-reducing N-acetyl-D-hexosamine residues in N-acetyl-beta-D-hexosaminides.</text>
        <dbReference type="EC" id="3.2.1.52"/>
    </reaction>
</comment>
<dbReference type="SUPFAM" id="SSF56601">
    <property type="entry name" value="beta-lactamase/transpeptidase-like"/>
    <property type="match status" value="1"/>
</dbReference>
<evidence type="ECO:0000259" key="7">
    <source>
        <dbReference type="Pfam" id="PF00144"/>
    </source>
</evidence>
<name>A0A3M9NB43_9BACT</name>
<evidence type="ECO:0000256" key="6">
    <source>
        <dbReference type="SAM" id="SignalP"/>
    </source>
</evidence>
<dbReference type="InterPro" id="IPR017853">
    <property type="entry name" value="GH"/>
</dbReference>
<accession>A0A3M9NB43</accession>
<protein>
    <recommendedName>
        <fullName evidence="3">beta-N-acetylhexosaminidase</fullName>
        <ecNumber evidence="3">3.2.1.52</ecNumber>
    </recommendedName>
</protein>
<dbReference type="InterPro" id="IPR001764">
    <property type="entry name" value="Glyco_hydro_3_N"/>
</dbReference>
<feature type="domain" description="Beta-lactamase-related" evidence="7">
    <location>
        <begin position="601"/>
        <end position="964"/>
    </location>
</feature>
<evidence type="ECO:0000256" key="5">
    <source>
        <dbReference type="ARBA" id="ARBA00023295"/>
    </source>
</evidence>
<dbReference type="Gene3D" id="3.20.20.300">
    <property type="entry name" value="Glycoside hydrolase, family 3, N-terminal domain"/>
    <property type="match status" value="1"/>
</dbReference>
<evidence type="ECO:0000256" key="1">
    <source>
        <dbReference type="ARBA" id="ARBA00001231"/>
    </source>
</evidence>
<dbReference type="PANTHER" id="PTHR30480">
    <property type="entry name" value="BETA-HEXOSAMINIDASE-RELATED"/>
    <property type="match status" value="1"/>
</dbReference>
<dbReference type="Gene3D" id="3.40.710.10">
    <property type="entry name" value="DD-peptidase/beta-lactamase superfamily"/>
    <property type="match status" value="1"/>
</dbReference>
<comment type="caution">
    <text evidence="9">The sequence shown here is derived from an EMBL/GenBank/DDBJ whole genome shotgun (WGS) entry which is preliminary data.</text>
</comment>
<reference evidence="9 10" key="1">
    <citation type="submission" date="2018-11" db="EMBL/GenBank/DDBJ databases">
        <title>Draft genome sequence of Ferruginibacter sp. BO-59.</title>
        <authorList>
            <person name="Im W.T."/>
        </authorList>
    </citation>
    <scope>NUCLEOTIDE SEQUENCE [LARGE SCALE GENOMIC DNA]</scope>
    <source>
        <strain evidence="9 10">BO-59</strain>
    </source>
</reference>
<dbReference type="GO" id="GO:0005975">
    <property type="term" value="P:carbohydrate metabolic process"/>
    <property type="evidence" value="ECO:0007669"/>
    <property type="project" value="InterPro"/>
</dbReference>
<comment type="similarity">
    <text evidence="2">Belongs to the glycosyl hydrolase 3 family.</text>
</comment>
<dbReference type="GO" id="GO:0004563">
    <property type="term" value="F:beta-N-acetylhexosaminidase activity"/>
    <property type="evidence" value="ECO:0007669"/>
    <property type="project" value="UniProtKB-EC"/>
</dbReference>
<keyword evidence="4 9" id="KW-0378">Hydrolase</keyword>
<feature type="domain" description="Glycoside hydrolase family 3 N-terminal" evidence="8">
    <location>
        <begin position="42"/>
        <end position="357"/>
    </location>
</feature>
<feature type="chain" id="PRO_5018282503" description="beta-N-acetylhexosaminidase" evidence="6">
    <location>
        <begin position="21"/>
        <end position="995"/>
    </location>
</feature>
<dbReference type="GO" id="GO:0009254">
    <property type="term" value="P:peptidoglycan turnover"/>
    <property type="evidence" value="ECO:0007669"/>
    <property type="project" value="TreeGrafter"/>
</dbReference>
<dbReference type="AlphaFoldDB" id="A0A3M9NB43"/>
<evidence type="ECO:0000256" key="4">
    <source>
        <dbReference type="ARBA" id="ARBA00022801"/>
    </source>
</evidence>
<evidence type="ECO:0000313" key="10">
    <source>
        <dbReference type="Proteomes" id="UP000267223"/>
    </source>
</evidence>
<gene>
    <name evidence="9" type="ORF">EFY79_14975</name>
</gene>
<dbReference type="SUPFAM" id="SSF51445">
    <property type="entry name" value="(Trans)glycosidases"/>
    <property type="match status" value="1"/>
</dbReference>
<dbReference type="InterPro" id="IPR019800">
    <property type="entry name" value="Glyco_hydro_3_AS"/>
</dbReference>
<feature type="signal peptide" evidence="6">
    <location>
        <begin position="1"/>
        <end position="20"/>
    </location>
</feature>
<evidence type="ECO:0000256" key="2">
    <source>
        <dbReference type="ARBA" id="ARBA00005336"/>
    </source>
</evidence>
<dbReference type="EMBL" id="RJJR01000013">
    <property type="protein sequence ID" value="RNI34483.1"/>
    <property type="molecule type" value="Genomic_DNA"/>
</dbReference>
<keyword evidence="10" id="KW-1185">Reference proteome</keyword>
<dbReference type="RefSeq" id="WP_123121542.1">
    <property type="nucleotide sequence ID" value="NZ_RJJR01000013.1"/>
</dbReference>
<evidence type="ECO:0000259" key="8">
    <source>
        <dbReference type="Pfam" id="PF00933"/>
    </source>
</evidence>
<dbReference type="InterPro" id="IPR001466">
    <property type="entry name" value="Beta-lactam-related"/>
</dbReference>
<dbReference type="SUPFAM" id="SSF52279">
    <property type="entry name" value="Beta-D-glucan exohydrolase, C-terminal domain"/>
    <property type="match status" value="1"/>
</dbReference>
<evidence type="ECO:0000256" key="3">
    <source>
        <dbReference type="ARBA" id="ARBA00012663"/>
    </source>
</evidence>
<proteinExistence type="inferred from homology"/>
<dbReference type="InterPro" id="IPR036881">
    <property type="entry name" value="Glyco_hydro_3_C_sf"/>
</dbReference>
<dbReference type="Proteomes" id="UP000267223">
    <property type="component" value="Unassembled WGS sequence"/>
</dbReference>
<dbReference type="InterPro" id="IPR050226">
    <property type="entry name" value="NagZ_Beta-hexosaminidase"/>
</dbReference>
<dbReference type="Pfam" id="PF00144">
    <property type="entry name" value="Beta-lactamase"/>
    <property type="match status" value="1"/>
</dbReference>
<organism evidence="9 10">
    <name type="scientific">Hanamia caeni</name>
    <dbReference type="NCBI Taxonomy" id="2294116"/>
    <lineage>
        <taxon>Bacteria</taxon>
        <taxon>Pseudomonadati</taxon>
        <taxon>Bacteroidota</taxon>
        <taxon>Chitinophagia</taxon>
        <taxon>Chitinophagales</taxon>
        <taxon>Chitinophagaceae</taxon>
        <taxon>Hanamia</taxon>
    </lineage>
</organism>
<sequence length="995" mass="111120">MKKFLVTFSLVACIKLIAFSQSVTDASRHWTDSVFNSLTDEQRIAQLIILRESSFTKDGPVYYDSAITAAIKKYNIGGIVLFQGTPVKQADFINYFQSIAQTPLMVCIDAEWGLGMRLDSVTPLNHQMMLGAMNDSALIYQYGKLVGRQCKRMGIHVNFAPVVDINNNPENPVINDRSFGENKFKVSRYGIEYMKGMQAEGILSCAKHFPGHGDVSVDSHLDLPIINKSMAQLNSLELYPFKQIFKAGIPSVMTAHLYVPAIDSTPNTATSLSEKNVTGLLRDQLHYDGLTFTDALGMKGVAKYFPGGQIAVQSIVAGNDILDMPENVDSAIAKIKQAIDSNVLSWNDIYEKCKKVLLYKYEYGMAHPEPINIDNLTEDLNKGIDEMKKLVAENAITILKNKDKRFLPLTTENKKIAFVGIGIDSANTFASRIENDLLADGFYFNYKEEAGRIPTLVNLIKSKYNTVVISVHNYNRYPKNNFGITDYAFDFINQLQKADSAGYKTILFDFGNPYALKHFCNSDNLVACYEDDSITQSVAADILEGKIFARGTLPVTVCADYKFGSGILPKRVLPVSTPDAQGINGLQMSHDIDSIANLGITQKAYPGCVVLIARNGKIVFEKAYGTYNYDTPQPVNLNSIYDMASVTKICATTLGVMKLYDEGKLRLDKTLGTYLPWVRKSDKANLNIEDILLHQARLVADVVFYKKTVDPETGRPLPKYFQPDSSAAFSVRVAQNLYLKTGYDKIMNQSIVDSKLLPPNKYVYSDNDFILMADVVKALSGLRIDKYADKYFYKPMGLHSIGFNPRNRFDTNLVAPTEIDNYFRLQHLHADVHDEGSAMFGGDAGHAGLFSNAEDIGAILQMFLDGGKFKGKQYIKSSTLNLFTAYNSSISRRGIAFDKPQKDNYTTTDPHPYPSRFASPLTFGHTGYTGTCIWVDPKYDLVYVLLSNRVNPVRSDNLYKYNIRGAIQDAVYKAMVPAIPEVVKREEMEKQLNEK</sequence>